<dbReference type="EMBL" id="CAUOFW020006392">
    <property type="protein sequence ID" value="CAK9174687.1"/>
    <property type="molecule type" value="Genomic_DNA"/>
</dbReference>
<accession>A0ABC8U4M8</accession>
<keyword evidence="2" id="KW-1185">Reference proteome</keyword>
<evidence type="ECO:0000313" key="1">
    <source>
        <dbReference type="EMBL" id="CAK9174687.1"/>
    </source>
</evidence>
<gene>
    <name evidence="1" type="ORF">ILEXP_LOCUS44441</name>
</gene>
<sequence length="278" mass="31107">MTPSLLLTQGLKKVLRVEDKQSLGREIFELLARVQNSEDTPAVVGSPQTVDLSLGISKESRILPSLLPPTSEGLDSSHPKVEENGSLLRNSVLATTTMLSILPKFDIAKSANLSANDKAANAHYRILFLRDDNDASLFQRMTRNLAGQLLTLFEFPISRDTLRIGEVTKKCSTKVTRVSNLYQFEALPFRVLVTTHNFFKFELGLAPTSTPVTAFSPITEDFVGASNRWSRGGDEDLQLELVVKKGQLFRSEVEKDYLAKENILLKKQLKELKKEFRP</sequence>
<comment type="caution">
    <text evidence="1">The sequence shown here is derived from an EMBL/GenBank/DDBJ whole genome shotgun (WGS) entry which is preliminary data.</text>
</comment>
<reference evidence="1 2" key="1">
    <citation type="submission" date="2024-02" db="EMBL/GenBank/DDBJ databases">
        <authorList>
            <person name="Vignale AGUSTIN F."/>
            <person name="Sosa J E."/>
            <person name="Modenutti C."/>
        </authorList>
    </citation>
    <scope>NUCLEOTIDE SEQUENCE [LARGE SCALE GENOMIC DNA]</scope>
</reference>
<dbReference type="AlphaFoldDB" id="A0ABC8U4M8"/>
<name>A0ABC8U4M8_9AQUA</name>
<organism evidence="1 2">
    <name type="scientific">Ilex paraguariensis</name>
    <name type="common">yerba mate</name>
    <dbReference type="NCBI Taxonomy" id="185542"/>
    <lineage>
        <taxon>Eukaryota</taxon>
        <taxon>Viridiplantae</taxon>
        <taxon>Streptophyta</taxon>
        <taxon>Embryophyta</taxon>
        <taxon>Tracheophyta</taxon>
        <taxon>Spermatophyta</taxon>
        <taxon>Magnoliopsida</taxon>
        <taxon>eudicotyledons</taxon>
        <taxon>Gunneridae</taxon>
        <taxon>Pentapetalae</taxon>
        <taxon>asterids</taxon>
        <taxon>campanulids</taxon>
        <taxon>Aquifoliales</taxon>
        <taxon>Aquifoliaceae</taxon>
        <taxon>Ilex</taxon>
    </lineage>
</organism>
<proteinExistence type="predicted"/>
<protein>
    <submittedName>
        <fullName evidence="1">Uncharacterized protein</fullName>
    </submittedName>
</protein>
<evidence type="ECO:0000313" key="2">
    <source>
        <dbReference type="Proteomes" id="UP001642360"/>
    </source>
</evidence>
<dbReference type="Proteomes" id="UP001642360">
    <property type="component" value="Unassembled WGS sequence"/>
</dbReference>